<dbReference type="GO" id="GO:0008324">
    <property type="term" value="F:monoatomic cation transmembrane transporter activity"/>
    <property type="evidence" value="ECO:0007669"/>
    <property type="project" value="InterPro"/>
</dbReference>
<evidence type="ECO:0000256" key="7">
    <source>
        <dbReference type="ARBA" id="ARBA00022989"/>
    </source>
</evidence>
<comment type="similarity">
    <text evidence="2">Belongs to the outer membrane factor (OMF) (TC 1.B.17) family.</text>
</comment>
<dbReference type="NCBIfam" id="TIGR00914">
    <property type="entry name" value="2A0601"/>
    <property type="match status" value="1"/>
</dbReference>
<feature type="transmembrane region" description="Helical" evidence="9">
    <location>
        <begin position="987"/>
        <end position="1006"/>
    </location>
</feature>
<feature type="transmembrane region" description="Helical" evidence="9">
    <location>
        <begin position="12"/>
        <end position="31"/>
    </location>
</feature>
<reference evidence="10 11" key="1">
    <citation type="submission" date="2017-12" db="EMBL/GenBank/DDBJ databases">
        <title>The draft genome sequence of Brumimicrobium saltpan LHR20.</title>
        <authorList>
            <person name="Do Z.-J."/>
            <person name="Luo H.-R."/>
        </authorList>
    </citation>
    <scope>NUCLEOTIDE SEQUENCE [LARGE SCALE GENOMIC DNA]</scope>
    <source>
        <strain evidence="10 11">LHR20</strain>
    </source>
</reference>
<dbReference type="Pfam" id="PF00873">
    <property type="entry name" value="ACR_tran"/>
    <property type="match status" value="1"/>
</dbReference>
<dbReference type="InterPro" id="IPR001036">
    <property type="entry name" value="Acrflvin-R"/>
</dbReference>
<proteinExistence type="inferred from homology"/>
<feature type="transmembrane region" description="Helical" evidence="9">
    <location>
        <begin position="938"/>
        <end position="961"/>
    </location>
</feature>
<gene>
    <name evidence="10" type="ORF">CW751_05145</name>
</gene>
<evidence type="ECO:0000256" key="6">
    <source>
        <dbReference type="ARBA" id="ARBA00022692"/>
    </source>
</evidence>
<evidence type="ECO:0000256" key="5">
    <source>
        <dbReference type="ARBA" id="ARBA00022475"/>
    </source>
</evidence>
<keyword evidence="5" id="KW-1003">Cell membrane</keyword>
<dbReference type="PANTHER" id="PTHR32063">
    <property type="match status" value="1"/>
</dbReference>
<dbReference type="PRINTS" id="PR00702">
    <property type="entry name" value="ACRIFLAVINRP"/>
</dbReference>
<dbReference type="Proteomes" id="UP000236654">
    <property type="component" value="Unassembled WGS sequence"/>
</dbReference>
<evidence type="ECO:0000256" key="4">
    <source>
        <dbReference type="ARBA" id="ARBA00022448"/>
    </source>
</evidence>
<dbReference type="RefSeq" id="WP_101333924.1">
    <property type="nucleotide sequence ID" value="NZ_PJNI01000003.1"/>
</dbReference>
<feature type="transmembrane region" description="Helical" evidence="9">
    <location>
        <begin position="1018"/>
        <end position="1044"/>
    </location>
</feature>
<dbReference type="Gene3D" id="1.20.1640.10">
    <property type="entry name" value="Multidrug efflux transporter AcrB transmembrane domain"/>
    <property type="match status" value="2"/>
</dbReference>
<accession>A0A2I0R4D7</accession>
<comment type="caution">
    <text evidence="10">The sequence shown here is derived from an EMBL/GenBank/DDBJ whole genome shotgun (WGS) entry which is preliminary data.</text>
</comment>
<keyword evidence="11" id="KW-1185">Reference proteome</keyword>
<feature type="transmembrane region" description="Helical" evidence="9">
    <location>
        <begin position="341"/>
        <end position="360"/>
    </location>
</feature>
<keyword evidence="8 9" id="KW-0472">Membrane</keyword>
<feature type="transmembrane region" description="Helical" evidence="9">
    <location>
        <begin position="888"/>
        <end position="907"/>
    </location>
</feature>
<feature type="transmembrane region" description="Helical" evidence="9">
    <location>
        <begin position="914"/>
        <end position="932"/>
    </location>
</feature>
<dbReference type="EMBL" id="PJNI01000003">
    <property type="protein sequence ID" value="PKR81443.1"/>
    <property type="molecule type" value="Genomic_DNA"/>
</dbReference>
<evidence type="ECO:0000313" key="11">
    <source>
        <dbReference type="Proteomes" id="UP000236654"/>
    </source>
</evidence>
<organism evidence="10 11">
    <name type="scientific">Brumimicrobium salinarum</name>
    <dbReference type="NCBI Taxonomy" id="2058658"/>
    <lineage>
        <taxon>Bacteria</taxon>
        <taxon>Pseudomonadati</taxon>
        <taxon>Bacteroidota</taxon>
        <taxon>Flavobacteriia</taxon>
        <taxon>Flavobacteriales</taxon>
        <taxon>Crocinitomicaceae</taxon>
        <taxon>Brumimicrobium</taxon>
    </lineage>
</organism>
<evidence type="ECO:0000256" key="3">
    <source>
        <dbReference type="ARBA" id="ARBA00010942"/>
    </source>
</evidence>
<keyword evidence="4" id="KW-0813">Transport</keyword>
<dbReference type="Gene3D" id="3.30.70.1440">
    <property type="entry name" value="Multidrug efflux transporter AcrB pore domain"/>
    <property type="match status" value="1"/>
</dbReference>
<dbReference type="Gene3D" id="3.30.2090.10">
    <property type="entry name" value="Multidrug efflux transporter AcrB TolC docking domain, DN and DC subdomains"/>
    <property type="match status" value="2"/>
</dbReference>
<dbReference type="Gene3D" id="3.30.70.1320">
    <property type="entry name" value="Multidrug efflux transporter AcrB pore domain like"/>
    <property type="match status" value="1"/>
</dbReference>
<dbReference type="SUPFAM" id="SSF82866">
    <property type="entry name" value="Multidrug efflux transporter AcrB transmembrane domain"/>
    <property type="match status" value="2"/>
</dbReference>
<dbReference type="GO" id="GO:0015562">
    <property type="term" value="F:efflux transmembrane transporter activity"/>
    <property type="evidence" value="ECO:0007669"/>
    <property type="project" value="InterPro"/>
</dbReference>
<comment type="subcellular location">
    <subcellularLocation>
        <location evidence="1">Cell membrane</location>
        <topology evidence="1">Multi-pass membrane protein</topology>
    </subcellularLocation>
</comment>
<keyword evidence="6 9" id="KW-0812">Transmembrane</keyword>
<evidence type="ECO:0000256" key="8">
    <source>
        <dbReference type="ARBA" id="ARBA00023136"/>
    </source>
</evidence>
<evidence type="ECO:0000256" key="2">
    <source>
        <dbReference type="ARBA" id="ARBA00007613"/>
    </source>
</evidence>
<dbReference type="SUPFAM" id="SSF82714">
    <property type="entry name" value="Multidrug efflux transporter AcrB TolC docking domain, DN and DC subdomains"/>
    <property type="match status" value="2"/>
</dbReference>
<evidence type="ECO:0000313" key="10">
    <source>
        <dbReference type="EMBL" id="PKR81443.1"/>
    </source>
</evidence>
<protein>
    <submittedName>
        <fullName evidence="10">CusA/CzcA family heavy metal efflux RND transporter</fullName>
    </submittedName>
</protein>
<dbReference type="GO" id="GO:0005886">
    <property type="term" value="C:plasma membrane"/>
    <property type="evidence" value="ECO:0007669"/>
    <property type="project" value="UniProtKB-SubCell"/>
</dbReference>
<dbReference type="SUPFAM" id="SSF56954">
    <property type="entry name" value="Outer membrane efflux proteins (OEP)"/>
    <property type="match status" value="1"/>
</dbReference>
<dbReference type="InterPro" id="IPR004763">
    <property type="entry name" value="CusA-like"/>
</dbReference>
<dbReference type="SUPFAM" id="SSF82693">
    <property type="entry name" value="Multidrug efflux transporter AcrB pore domain, PN1, PN2, PC1 and PC2 subdomains"/>
    <property type="match status" value="2"/>
</dbReference>
<comment type="similarity">
    <text evidence="3">Belongs to the resistance-nodulation-cell division (RND) (TC 2.A.6) family.</text>
</comment>
<feature type="transmembrane region" description="Helical" evidence="9">
    <location>
        <begin position="450"/>
        <end position="470"/>
    </location>
</feature>
<dbReference type="Gene3D" id="3.30.70.1430">
    <property type="entry name" value="Multidrug efflux transporter AcrB pore domain"/>
    <property type="match status" value="2"/>
</dbReference>
<feature type="transmembrane region" description="Helical" evidence="9">
    <location>
        <begin position="367"/>
        <end position="384"/>
    </location>
</feature>
<dbReference type="Pfam" id="PF02321">
    <property type="entry name" value="OEP"/>
    <property type="match status" value="1"/>
</dbReference>
<feature type="transmembrane region" description="Helical" evidence="9">
    <location>
        <begin position="547"/>
        <end position="566"/>
    </location>
</feature>
<dbReference type="GO" id="GO:0042910">
    <property type="term" value="F:xenobiotic transmembrane transporter activity"/>
    <property type="evidence" value="ECO:0007669"/>
    <property type="project" value="TreeGrafter"/>
</dbReference>
<name>A0A2I0R4D7_9FLAO</name>
<feature type="transmembrane region" description="Helical" evidence="9">
    <location>
        <begin position="482"/>
        <end position="505"/>
    </location>
</feature>
<sequence>MIYRIISFSIKNKLIIGLMTLAIISFGIFSMRTINLGSVPDITNNQVQVMTVSPNLSTEDIEQFVTYPVELEMGNLPGVEEIRSISRFGLSVVTIVFKEEVGTYHARQLVQEKLIDVRQNIPDKFGAPSMGPITTGLGEIYQYNIEVEEGYDSLYNITELRSVQDWIIARQLTLIDGVVGVNAFGGNVKQYEVSIDPDQLKSMDITIGDVYKALEDNNTNTGGAYIERNKMANFIRGEGLIRSLEDIRQIPVKSEGNVPVTIGDIAQSVDYGHQVRYGAFTKDGKESVGGMVLMLKDANPNKVISRVKERIDKIQHSMPEGLKIVPFLDRSELIARTTDTVSTNLIEGALIVIFALVLLLGSFRGGLITATTIPLALLFAFILMKQFGVWANLMSLGAIDFGIIVDGAVIIIEGTVYEIQKRMRKGTLSFSRKEMDQIAIKSSNTMMESAFFGQTIILIVFMPILFLTGIEGKMFKPMAYTFGFAMIGAIVLCLTYVPMMTALFMRPLKNKNSIYAKFEAGLENFSNKIIGGINKVYQPVLAFALRFKALVIVIAVVILGITLFTFNRMGGEFIPQLKEGDLAIQALIRPGSSLEEMIATSKKIENTLLEHFPEVKSAGSRIGVADIPTDPMPMDIADMFVILEKDHSKWTSAETQEELIHKMEDKLSEVLVGVNIVFSQPIELRFNELLTGVREDVAIKLYGDDLEILNKKATELSNLVKTIDGVGDINAERTSGLPQINIQFDRAKVAQYGVTIEQLNTYLSTALAGGIAGTIYEGERRFDLVVRYGEEHRQSIDDIRKLYVDLPNGSQVMLKEFAKIEYAPGPMQISREDTYRQTYIGVNTRGRDVKSVVTDIQAKIDQEFVLPAGYNISYGGEFENLESATNRLLIVVPIVLILIFILLFFALKSFTQSIMIYIAIPLAAIGGVYALWLRDLPFSISAGVGFIVLFGVAVLNGLVLINRFNSLKMEGMTNIKDRIFTGTKERIRPIMLTATTDIFGFLPMAFSTSAGAEVQRPLATVVIGGMISATLLTLIVLPILYAYLENRKGKKKQNPTLAMGIGIVFLLFTPVINAQNGNDKNWQTISVEDAQTQALARLPMLKSKQLEIEQQEVLKKTAWNFGNTSIYTGKDEVGNGSNGIYTRIGVQQENIDIFGIVPAVKAQNQQVVLAEKALELSQLSIRKEVKKAWAEVYTRQAIYKVYKTLDSVFVKIKDTEKRRYELEDVSRLSYLSTANEANELRIRKDQKHYDYLKAVKKLNLWLVSDTVFTVPNIAASELVKVMELQRDSNSNHPLLSYYAQQIEVADAEVKQQRSQYLPKISAGFGEQKIGAETGFYKYEIGISIPLVFNRQLGKSQAAKIQRKIVQADYDQQKMELNTELQTTYEEYQKWQNTWSYYQEEALPMAQLQRESAITAFQEGAIDYTQFLQTVRTAIRIEVDAWEALDEYLNQRYLLEYYLNAN</sequence>
<dbReference type="InterPro" id="IPR003423">
    <property type="entry name" value="OMP_efflux"/>
</dbReference>
<dbReference type="InterPro" id="IPR027463">
    <property type="entry name" value="AcrB_DN_DC_subdom"/>
</dbReference>
<feature type="transmembrane region" description="Helical" evidence="9">
    <location>
        <begin position="390"/>
        <end position="416"/>
    </location>
</feature>
<keyword evidence="7 9" id="KW-1133">Transmembrane helix</keyword>
<evidence type="ECO:0000256" key="1">
    <source>
        <dbReference type="ARBA" id="ARBA00004651"/>
    </source>
</evidence>
<evidence type="ECO:0000256" key="9">
    <source>
        <dbReference type="SAM" id="Phobius"/>
    </source>
</evidence>
<dbReference type="Gene3D" id="1.20.1600.10">
    <property type="entry name" value="Outer membrane efflux proteins (OEP)"/>
    <property type="match status" value="1"/>
</dbReference>
<dbReference type="PANTHER" id="PTHR32063:SF24">
    <property type="entry name" value="CATION EFFLUX SYSTEM (ACRB_ACRD_ACRF FAMILY)"/>
    <property type="match status" value="1"/>
</dbReference>
<dbReference type="OrthoDB" id="9758757at2"/>
<feature type="transmembrane region" description="Helical" evidence="9">
    <location>
        <begin position="1056"/>
        <end position="1074"/>
    </location>
</feature>